<protein>
    <recommendedName>
        <fullName evidence="6">Protein tyrosine phosphatase</fullName>
    </recommendedName>
</protein>
<evidence type="ECO:0000259" key="3">
    <source>
        <dbReference type="PROSITE" id="PS50056"/>
    </source>
</evidence>
<proteinExistence type="predicted"/>
<evidence type="ECO:0008006" key="6">
    <source>
        <dbReference type="Google" id="ProtNLM"/>
    </source>
</evidence>
<feature type="region of interest" description="Disordered" evidence="1">
    <location>
        <begin position="395"/>
        <end position="416"/>
    </location>
</feature>
<sequence>MAKWTECPLLPFIVHPDVQRIAVGVIQARLMDGRQLMDEFRSVLGRDPSIRHSHTAAQANPSKNRYVNVLPYDHNRVLLRPCTCGSGSTPATATAEVATGNGSSAKVAAAAVSRAAAAAHASDYINASYVVHEDAQCGFSVHYIACQGPMPSTEVDFWRMCWSERVGAVVMLTNTTERGVNKCSPYYPTQPGARLLLRGSCGAARGGSGTNKSAAATPPQTACVEEVVSLSSKSSHSGDLTCTTLRLVGGGGGSGEDRGDGGEATNTSRDIEHLHYTAWPDHGTPADGAAIRTICDMVEAVRAAGRAVVVHCSAGIGRTGTFCAIDILRRRLGHLEALAASRPGSVRPDAVQEALDLPELVHNLRWQRYGMVQTIEQYAFCYQAVCEELLAALGSGGGGGRRRSGGADTPPRISRR</sequence>
<evidence type="ECO:0000259" key="2">
    <source>
        <dbReference type="PROSITE" id="PS50055"/>
    </source>
</evidence>
<dbReference type="PRINTS" id="PR00700">
    <property type="entry name" value="PRTYPHPHTASE"/>
</dbReference>
<feature type="domain" description="Tyrosine specific protein phosphatases" evidence="3">
    <location>
        <begin position="292"/>
        <end position="379"/>
    </location>
</feature>
<name>A0A8J4GYI4_9CHLO</name>
<reference evidence="4" key="1">
    <citation type="journal article" date="2021" name="Proc. Natl. Acad. Sci. U.S.A.">
        <title>Three genomes in the algal genus Volvox reveal the fate of a haploid sex-determining region after a transition to homothallism.</title>
        <authorList>
            <person name="Yamamoto K."/>
            <person name="Hamaji T."/>
            <person name="Kawai-Toyooka H."/>
            <person name="Matsuzaki R."/>
            <person name="Takahashi F."/>
            <person name="Nishimura Y."/>
            <person name="Kawachi M."/>
            <person name="Noguchi H."/>
            <person name="Minakuchi Y."/>
            <person name="Umen J.G."/>
            <person name="Toyoda A."/>
            <person name="Nozaki H."/>
        </authorList>
    </citation>
    <scope>NUCLEOTIDE SEQUENCE</scope>
    <source>
        <strain evidence="4">NIES-3785</strain>
    </source>
</reference>
<dbReference type="SMART" id="SM00404">
    <property type="entry name" value="PTPc_motif"/>
    <property type="match status" value="1"/>
</dbReference>
<dbReference type="SMART" id="SM00194">
    <property type="entry name" value="PTPc"/>
    <property type="match status" value="1"/>
</dbReference>
<dbReference type="InterPro" id="IPR003595">
    <property type="entry name" value="Tyr_Pase_cat"/>
</dbReference>
<dbReference type="PROSITE" id="PS00383">
    <property type="entry name" value="TYR_PHOSPHATASE_1"/>
    <property type="match status" value="1"/>
</dbReference>
<comment type="caution">
    <text evidence="4">The sequence shown here is derived from an EMBL/GenBank/DDBJ whole genome shotgun (WGS) entry which is preliminary data.</text>
</comment>
<evidence type="ECO:0000256" key="1">
    <source>
        <dbReference type="SAM" id="MobiDB-lite"/>
    </source>
</evidence>
<dbReference type="EMBL" id="BNCQ01000079">
    <property type="protein sequence ID" value="GIM16449.1"/>
    <property type="molecule type" value="Genomic_DNA"/>
</dbReference>
<dbReference type="InterPro" id="IPR000242">
    <property type="entry name" value="PTP_cat"/>
</dbReference>
<feature type="domain" description="Tyrosine-protein phosphatase" evidence="2">
    <location>
        <begin position="36"/>
        <end position="388"/>
    </location>
</feature>
<dbReference type="CDD" id="cd00047">
    <property type="entry name" value="PTPc"/>
    <property type="match status" value="1"/>
</dbReference>
<dbReference type="PANTHER" id="PTHR19134">
    <property type="entry name" value="RECEPTOR-TYPE TYROSINE-PROTEIN PHOSPHATASE"/>
    <property type="match status" value="1"/>
</dbReference>
<gene>
    <name evidence="4" type="ORF">Vretimale_19080</name>
</gene>
<dbReference type="Pfam" id="PF00102">
    <property type="entry name" value="Y_phosphatase"/>
    <property type="match status" value="2"/>
</dbReference>
<dbReference type="PROSITE" id="PS50056">
    <property type="entry name" value="TYR_PHOSPHATASE_2"/>
    <property type="match status" value="1"/>
</dbReference>
<dbReference type="GO" id="GO:0004725">
    <property type="term" value="F:protein tyrosine phosphatase activity"/>
    <property type="evidence" value="ECO:0007669"/>
    <property type="project" value="InterPro"/>
</dbReference>
<dbReference type="InterPro" id="IPR016130">
    <property type="entry name" value="Tyr_Pase_AS"/>
</dbReference>
<dbReference type="PROSITE" id="PS50055">
    <property type="entry name" value="TYR_PHOSPHATASE_PTP"/>
    <property type="match status" value="1"/>
</dbReference>
<dbReference type="PANTHER" id="PTHR19134:SF449">
    <property type="entry name" value="TYROSINE-PROTEIN PHOSPHATASE 1"/>
    <property type="match status" value="1"/>
</dbReference>
<evidence type="ECO:0000313" key="4">
    <source>
        <dbReference type="EMBL" id="GIM16449.1"/>
    </source>
</evidence>
<evidence type="ECO:0000313" key="5">
    <source>
        <dbReference type="Proteomes" id="UP000722791"/>
    </source>
</evidence>
<dbReference type="InterPro" id="IPR050348">
    <property type="entry name" value="Protein-Tyr_Phosphatase"/>
</dbReference>
<dbReference type="InterPro" id="IPR000387">
    <property type="entry name" value="Tyr_Pase_dom"/>
</dbReference>
<accession>A0A8J4GYI4</accession>
<dbReference type="InterPro" id="IPR029021">
    <property type="entry name" value="Prot-tyrosine_phosphatase-like"/>
</dbReference>
<organism evidence="4 5">
    <name type="scientific">Volvox reticuliferus</name>
    <dbReference type="NCBI Taxonomy" id="1737510"/>
    <lineage>
        <taxon>Eukaryota</taxon>
        <taxon>Viridiplantae</taxon>
        <taxon>Chlorophyta</taxon>
        <taxon>core chlorophytes</taxon>
        <taxon>Chlorophyceae</taxon>
        <taxon>CS clade</taxon>
        <taxon>Chlamydomonadales</taxon>
        <taxon>Volvocaceae</taxon>
        <taxon>Volvox</taxon>
    </lineage>
</organism>
<dbReference type="SUPFAM" id="SSF52799">
    <property type="entry name" value="(Phosphotyrosine protein) phosphatases II"/>
    <property type="match status" value="1"/>
</dbReference>
<dbReference type="Proteomes" id="UP000722791">
    <property type="component" value="Unassembled WGS sequence"/>
</dbReference>
<dbReference type="AlphaFoldDB" id="A0A8J4GYI4"/>
<dbReference type="Gene3D" id="3.90.190.10">
    <property type="entry name" value="Protein tyrosine phosphatase superfamily"/>
    <property type="match status" value="1"/>
</dbReference>